<dbReference type="InterPro" id="IPR010326">
    <property type="entry name" value="EXOC3/Sec6"/>
</dbReference>
<dbReference type="Pfam" id="PF06046">
    <property type="entry name" value="Sec6"/>
    <property type="match status" value="1"/>
</dbReference>
<dbReference type="EMBL" id="CP092621">
    <property type="protein sequence ID" value="UMM18916.1"/>
    <property type="molecule type" value="Genomic_DNA"/>
</dbReference>
<dbReference type="InterPro" id="IPR042532">
    <property type="entry name" value="EXOC3/Sec6_C"/>
</dbReference>
<dbReference type="AlphaFoldDB" id="A0AAE9J8F9"/>
<keyword evidence="4" id="KW-0175">Coiled coil</keyword>
<accession>A0AAE9J8F9</accession>
<dbReference type="Proteomes" id="UP000829354">
    <property type="component" value="Chromosome II"/>
</dbReference>
<evidence type="ECO:0000256" key="3">
    <source>
        <dbReference type="ARBA" id="ARBA00022483"/>
    </source>
</evidence>
<dbReference type="PANTHER" id="PTHR21292">
    <property type="entry name" value="EXOCYST COMPLEX COMPONENT SEC6-RELATED"/>
    <property type="match status" value="1"/>
</dbReference>
<keyword evidence="6" id="KW-1185">Reference proteome</keyword>
<protein>
    <recommendedName>
        <fullName evidence="7">Exocyst complex component Sec6</fullName>
    </recommendedName>
</protein>
<comment type="similarity">
    <text evidence="1">Belongs to the SEC6 family.</text>
</comment>
<evidence type="ECO:0000313" key="6">
    <source>
        <dbReference type="Proteomes" id="UP000829354"/>
    </source>
</evidence>
<sequence>MDADVEEAALEQVAALLQRPDQLEKLPELKKRADRKKLAVEAMLRTGVQGQLEGIRTAIAHLQTASEDVTAISQGVADIRERLKPFPQLKEKLRELRDANARHGQYAAAMENLKHIFNLQATLQEIRDALDDDKSGGNLLLAHKHIMDLERARDELLAEVHKMNETNTEKEQNLLVNFFKGVDVVVAELSKNMWFILGRTLEMVKGNEQGGGPQQVVTCLRIVEREERIDNFYMDARSKNSSAFVPPGRPRNWKEKALRSLEKTVVNRVDGNQLEDRSLNKAWLARYLEVCRNVIMDDLQSAKVAIPCFPPDWQIYDRYVNMYHSAVCRKLREVASDRLEKSELVQLMSWIKFYASEDMLGHPKLKINAQAILQDSPVLTRSTLNSLCDQFVEMSREDLKLWLKNTVSHETLDWNKNVRPSEDNHGYFYTDLPNTVFGMLKDTVTLAKEVSVEVIPSIINLTIQEFHELAGKYRDAFTAYKTDYFAERGRFQEFTSNIIAVANNLHTCIESTEKYKQQIRLSMEGEQNSATSMPTPLSAGRRTAVSQQQLIENMDALNLKWSNAASVAINYLREEVIMDIAPSLAELFSKKWLIGSAAPETICMTISDYYHDHKHLRPVTRSALLMDLQFRIVSEYLKAIETKRLTFTSYEERATAGKQMKSDVARLDHLYAEFASSDDMADQLPLLTSIISAAGEVISLKDKSLLSLEATSFARKFPNCPAELLAAIFATRDDVGRSDARSLADEVLQHVQFHPKDQIFDQLFALRQQESSEWLPSIGMANVFKSDFISRLKRDN</sequence>
<dbReference type="GO" id="GO:0000145">
    <property type="term" value="C:exocyst"/>
    <property type="evidence" value="ECO:0007669"/>
    <property type="project" value="InterPro"/>
</dbReference>
<feature type="coiled-coil region" evidence="4">
    <location>
        <begin position="146"/>
        <end position="173"/>
    </location>
</feature>
<organism evidence="5 6">
    <name type="scientific">Caenorhabditis briggsae</name>
    <dbReference type="NCBI Taxonomy" id="6238"/>
    <lineage>
        <taxon>Eukaryota</taxon>
        <taxon>Metazoa</taxon>
        <taxon>Ecdysozoa</taxon>
        <taxon>Nematoda</taxon>
        <taxon>Chromadorea</taxon>
        <taxon>Rhabditida</taxon>
        <taxon>Rhabditina</taxon>
        <taxon>Rhabditomorpha</taxon>
        <taxon>Rhabditoidea</taxon>
        <taxon>Rhabditidae</taxon>
        <taxon>Peloderinae</taxon>
        <taxon>Caenorhabditis</taxon>
    </lineage>
</organism>
<dbReference type="Gene3D" id="1.10.357.50">
    <property type="match status" value="1"/>
</dbReference>
<evidence type="ECO:0000313" key="5">
    <source>
        <dbReference type="EMBL" id="UMM18916.1"/>
    </source>
</evidence>
<dbReference type="Gene3D" id="1.10.357.70">
    <property type="entry name" value="Exocyst complex component Sec6, C-terminal domain"/>
    <property type="match status" value="1"/>
</dbReference>
<name>A0AAE9J8F9_CAEBR</name>
<proteinExistence type="inferred from homology"/>
<evidence type="ECO:0008006" key="7">
    <source>
        <dbReference type="Google" id="ProtNLM"/>
    </source>
</evidence>
<evidence type="ECO:0000256" key="1">
    <source>
        <dbReference type="ARBA" id="ARBA00009447"/>
    </source>
</evidence>
<gene>
    <name evidence="5" type="ORF">L5515_014765</name>
</gene>
<keyword evidence="2" id="KW-0813">Transport</keyword>
<evidence type="ECO:0000256" key="4">
    <source>
        <dbReference type="SAM" id="Coils"/>
    </source>
</evidence>
<reference evidence="5 6" key="1">
    <citation type="submission" date="2022-04" db="EMBL/GenBank/DDBJ databases">
        <title>Chromosome-level reference genomes for two strains of Caenorhabditis briggsae: an improved platform for comparative genomics.</title>
        <authorList>
            <person name="Stevens L."/>
            <person name="Andersen E."/>
        </authorList>
    </citation>
    <scope>NUCLEOTIDE SEQUENCE [LARGE SCALE GENOMIC DNA]</scope>
    <source>
        <strain evidence="5">VX34</strain>
        <tissue evidence="5">Whole-organism</tissue>
    </source>
</reference>
<dbReference type="GO" id="GO:0006887">
    <property type="term" value="P:exocytosis"/>
    <property type="evidence" value="ECO:0007669"/>
    <property type="project" value="UniProtKB-KW"/>
</dbReference>
<keyword evidence="3" id="KW-0268">Exocytosis</keyword>
<dbReference type="PANTHER" id="PTHR21292:SF1">
    <property type="entry name" value="EXOCYST COMPLEX COMPONENT 3"/>
    <property type="match status" value="1"/>
</dbReference>
<evidence type="ECO:0000256" key="2">
    <source>
        <dbReference type="ARBA" id="ARBA00022448"/>
    </source>
</evidence>